<dbReference type="PANTHER" id="PTHR21600:SF81">
    <property type="entry name" value="21S RRNA PSEUDOURIDINE(2819) SYNTHASE"/>
    <property type="match status" value="1"/>
</dbReference>
<evidence type="ECO:0000256" key="7">
    <source>
        <dbReference type="ARBA" id="ARBA00038947"/>
    </source>
</evidence>
<dbReference type="InterPro" id="IPR050188">
    <property type="entry name" value="RluA_PseudoU_synthase"/>
</dbReference>
<evidence type="ECO:0000256" key="9">
    <source>
        <dbReference type="ARBA" id="ARBA00041561"/>
    </source>
</evidence>
<evidence type="ECO:0000313" key="13">
    <source>
        <dbReference type="EMBL" id="OBZ74902.1"/>
    </source>
</evidence>
<evidence type="ECO:0000256" key="6">
    <source>
        <dbReference type="ARBA" id="ARBA00037513"/>
    </source>
</evidence>
<keyword evidence="3" id="KW-0496">Mitochondrion</keyword>
<organism evidence="13 14">
    <name type="scientific">Grifola frondosa</name>
    <name type="common">Maitake</name>
    <name type="synonym">Polyporus frondosus</name>
    <dbReference type="NCBI Taxonomy" id="5627"/>
    <lineage>
        <taxon>Eukaryota</taxon>
        <taxon>Fungi</taxon>
        <taxon>Dikarya</taxon>
        <taxon>Basidiomycota</taxon>
        <taxon>Agaricomycotina</taxon>
        <taxon>Agaricomycetes</taxon>
        <taxon>Polyporales</taxon>
        <taxon>Grifolaceae</taxon>
        <taxon>Grifola</taxon>
    </lineage>
</organism>
<sequence length="319" mass="35183">MLPRLASKSIPYHAKRTASTSAKCALYVDRGILVANKPPGLVCQFDHSHSDPTTQRFAQFVNDLQQQAGIASSTIDPVHRLDKTTTGSLAFGLSPHHTREISRQFRSREVKKTYLALVFGSSSAFATKTGTVREELRCIDGRIELAKPTESKKSSKDDVMWTKPAVTEWEIVASSTTAPLTLIRLHPQTGLKHQLRVHLAQCLSTPILGDTLYAHKEHWVGIAKKAGMPINHVHLHASELSFFRYRLTGANRQVRIAVRAPLPHWFVHVCHGVGIQLHVDDLKGGLWVNGTKLRGGPLVEEDADAEAALEGVGGRWLGK</sequence>
<proteinExistence type="inferred from homology"/>
<dbReference type="Gene3D" id="3.30.2350.10">
    <property type="entry name" value="Pseudouridine synthase"/>
    <property type="match status" value="1"/>
</dbReference>
<comment type="caution">
    <text evidence="13">The sequence shown here is derived from an EMBL/GenBank/DDBJ whole genome shotgun (WGS) entry which is preliminary data.</text>
</comment>
<name>A0A1C7MDK3_GRIFR</name>
<accession>A0A1C7MDK3</accession>
<evidence type="ECO:0000256" key="10">
    <source>
        <dbReference type="ARBA" id="ARBA00041978"/>
    </source>
</evidence>
<evidence type="ECO:0000256" key="8">
    <source>
        <dbReference type="ARBA" id="ARBA00040626"/>
    </source>
</evidence>
<reference evidence="13 14" key="1">
    <citation type="submission" date="2016-03" db="EMBL/GenBank/DDBJ databases">
        <title>Whole genome sequencing of Grifola frondosa 9006-11.</title>
        <authorList>
            <person name="Min B."/>
            <person name="Park H."/>
            <person name="Kim J.-G."/>
            <person name="Cho H."/>
            <person name="Oh Y.-L."/>
            <person name="Kong W.-S."/>
            <person name="Choi I.-G."/>
        </authorList>
    </citation>
    <scope>NUCLEOTIDE SEQUENCE [LARGE SCALE GENOMIC DNA]</scope>
    <source>
        <strain evidence="13 14">9006-11</strain>
    </source>
</reference>
<evidence type="ECO:0000256" key="4">
    <source>
        <dbReference type="ARBA" id="ARBA00023235"/>
    </source>
</evidence>
<dbReference type="GO" id="GO:0000455">
    <property type="term" value="P:enzyme-directed rRNA pseudouridine synthesis"/>
    <property type="evidence" value="ECO:0007669"/>
    <property type="project" value="TreeGrafter"/>
</dbReference>
<dbReference type="EC" id="5.4.99.43" evidence="7"/>
<dbReference type="Pfam" id="PF00849">
    <property type="entry name" value="PseudoU_synth_2"/>
    <property type="match status" value="1"/>
</dbReference>
<keyword evidence="14" id="KW-1185">Reference proteome</keyword>
<dbReference type="AlphaFoldDB" id="A0A1C7MDK3"/>
<evidence type="ECO:0000256" key="3">
    <source>
        <dbReference type="ARBA" id="ARBA00023128"/>
    </source>
</evidence>
<evidence type="ECO:0000256" key="1">
    <source>
        <dbReference type="ARBA" id="ARBA00004173"/>
    </source>
</evidence>
<evidence type="ECO:0000259" key="12">
    <source>
        <dbReference type="Pfam" id="PF00849"/>
    </source>
</evidence>
<dbReference type="STRING" id="5627.A0A1C7MDK3"/>
<dbReference type="Proteomes" id="UP000092993">
    <property type="component" value="Unassembled WGS sequence"/>
</dbReference>
<dbReference type="GO" id="GO:0160143">
    <property type="term" value="F:21S rRNA pseudouridine(2819) synthase activity"/>
    <property type="evidence" value="ECO:0007669"/>
    <property type="project" value="UniProtKB-EC"/>
</dbReference>
<comment type="similarity">
    <text evidence="2">Belongs to the pseudouridine synthase RluA family.</text>
</comment>
<dbReference type="EMBL" id="LUGG01000005">
    <property type="protein sequence ID" value="OBZ74902.1"/>
    <property type="molecule type" value="Genomic_DNA"/>
</dbReference>
<keyword evidence="4" id="KW-0413">Isomerase</keyword>
<dbReference type="OrthoDB" id="428658at2759"/>
<dbReference type="GO" id="GO:0005739">
    <property type="term" value="C:mitochondrion"/>
    <property type="evidence" value="ECO:0007669"/>
    <property type="project" value="UniProtKB-SubCell"/>
</dbReference>
<dbReference type="GO" id="GO:0003723">
    <property type="term" value="F:RNA binding"/>
    <property type="evidence" value="ECO:0007669"/>
    <property type="project" value="InterPro"/>
</dbReference>
<comment type="subcellular location">
    <subcellularLocation>
        <location evidence="1">Mitochondrion</location>
    </subcellularLocation>
</comment>
<dbReference type="InterPro" id="IPR006145">
    <property type="entry name" value="PsdUridine_synth_RsuA/RluA"/>
</dbReference>
<gene>
    <name evidence="13" type="primary">rluA</name>
    <name evidence="13" type="ORF">A0H81_05166</name>
</gene>
<evidence type="ECO:0000256" key="2">
    <source>
        <dbReference type="ARBA" id="ARBA00010876"/>
    </source>
</evidence>
<dbReference type="SUPFAM" id="SSF55120">
    <property type="entry name" value="Pseudouridine synthase"/>
    <property type="match status" value="1"/>
</dbReference>
<dbReference type="InterPro" id="IPR020103">
    <property type="entry name" value="PsdUridine_synth_cat_dom_sf"/>
</dbReference>
<evidence type="ECO:0000256" key="11">
    <source>
        <dbReference type="ARBA" id="ARBA00042700"/>
    </source>
</evidence>
<evidence type="ECO:0000313" key="14">
    <source>
        <dbReference type="Proteomes" id="UP000092993"/>
    </source>
</evidence>
<evidence type="ECO:0000256" key="5">
    <source>
        <dbReference type="ARBA" id="ARBA00036927"/>
    </source>
</evidence>
<protein>
    <recommendedName>
        <fullName evidence="8">21S rRNA pseudouridine(2819) synthase</fullName>
        <ecNumber evidence="7">5.4.99.43</ecNumber>
    </recommendedName>
    <alternativeName>
        <fullName evidence="10">Pseudouridine synthase 5</fullName>
    </alternativeName>
    <alternativeName>
        <fullName evidence="9">Pseudouridylate synthase PUS5</fullName>
    </alternativeName>
    <alternativeName>
        <fullName evidence="11">Uracil hydrolyase PUS5</fullName>
    </alternativeName>
</protein>
<comment type="catalytic activity">
    <reaction evidence="5">
        <text>uridine(2819) in 21S rRNA = pseudouridine(2819) in 21S rRNA</text>
        <dbReference type="Rhea" id="RHEA:42556"/>
        <dbReference type="Rhea" id="RHEA-COMP:10113"/>
        <dbReference type="Rhea" id="RHEA-COMP:10114"/>
        <dbReference type="ChEBI" id="CHEBI:65314"/>
        <dbReference type="ChEBI" id="CHEBI:65315"/>
        <dbReference type="EC" id="5.4.99.43"/>
    </reaction>
</comment>
<dbReference type="PANTHER" id="PTHR21600">
    <property type="entry name" value="MITOCHONDRIAL RNA PSEUDOURIDINE SYNTHASE"/>
    <property type="match status" value="1"/>
</dbReference>
<dbReference type="OMA" id="SDPACIT"/>
<feature type="domain" description="Pseudouridine synthase RsuA/RluA-like" evidence="12">
    <location>
        <begin position="32"/>
        <end position="201"/>
    </location>
</feature>
<dbReference type="CDD" id="cd02869">
    <property type="entry name" value="PseudoU_synth_RluA_like"/>
    <property type="match status" value="1"/>
</dbReference>
<comment type="function">
    <text evidence="6">Pseudouridylate synthase responsible for the pseudouridine-2819 formation in mitochondrial 21S rRNA. May modulate the efficiency or the fidelity of the mitochondrial translation machinery.</text>
</comment>